<name>A0AAN9BIZ6_9CAEN</name>
<reference evidence="25 26" key="1">
    <citation type="submission" date="2024-02" db="EMBL/GenBank/DDBJ databases">
        <title>Chromosome-scale genome assembly of the rough periwinkle Littorina saxatilis.</title>
        <authorList>
            <person name="De Jode A."/>
            <person name="Faria R."/>
            <person name="Formenti G."/>
            <person name="Sims Y."/>
            <person name="Smith T.P."/>
            <person name="Tracey A."/>
            <person name="Wood J.M.D."/>
            <person name="Zagrodzka Z.B."/>
            <person name="Johannesson K."/>
            <person name="Butlin R.K."/>
            <person name="Leder E.H."/>
        </authorList>
    </citation>
    <scope>NUCLEOTIDE SEQUENCE [LARGE SCALE GENOMIC DNA]</scope>
    <source>
        <strain evidence="25">Snail1</strain>
        <tissue evidence="25">Muscle</tissue>
    </source>
</reference>
<keyword evidence="9" id="KW-0735">Signal-anchor</keyword>
<evidence type="ECO:0000256" key="13">
    <source>
        <dbReference type="ARBA" id="ARBA00023157"/>
    </source>
</evidence>
<dbReference type="AlphaFoldDB" id="A0AAN9BIZ6"/>
<dbReference type="PROSITE" id="PS50002">
    <property type="entry name" value="SH3"/>
    <property type="match status" value="1"/>
</dbReference>
<gene>
    <name evidence="25" type="ORF">V1264_018826</name>
</gene>
<dbReference type="Gene3D" id="2.30.30.40">
    <property type="entry name" value="SH3 Domains"/>
    <property type="match status" value="1"/>
</dbReference>
<evidence type="ECO:0000256" key="6">
    <source>
        <dbReference type="ARBA" id="ARBA00022676"/>
    </source>
</evidence>
<evidence type="ECO:0000256" key="7">
    <source>
        <dbReference type="ARBA" id="ARBA00022679"/>
    </source>
</evidence>
<evidence type="ECO:0000256" key="22">
    <source>
        <dbReference type="SAM" id="SignalP"/>
    </source>
</evidence>
<feature type="coiled-coil region" evidence="20">
    <location>
        <begin position="33"/>
        <end position="137"/>
    </location>
</feature>
<evidence type="ECO:0000256" key="12">
    <source>
        <dbReference type="ARBA" id="ARBA00023136"/>
    </source>
</evidence>
<keyword evidence="11" id="KW-0333">Golgi apparatus</keyword>
<keyword evidence="8" id="KW-0812">Transmembrane</keyword>
<evidence type="ECO:0000256" key="1">
    <source>
        <dbReference type="ARBA" id="ARBA00004447"/>
    </source>
</evidence>
<keyword evidence="13" id="KW-1015">Disulfide bond</keyword>
<keyword evidence="26" id="KW-1185">Reference proteome</keyword>
<dbReference type="PANTHER" id="PTHR13132:SF29">
    <property type="entry name" value="ALPHA-(1,6)-FUCOSYLTRANSFERASE"/>
    <property type="match status" value="1"/>
</dbReference>
<dbReference type="InterPro" id="IPR036028">
    <property type="entry name" value="SH3-like_dom_sf"/>
</dbReference>
<dbReference type="PANTHER" id="PTHR13132">
    <property type="entry name" value="ALPHA- 1,6 -FUCOSYLTRANSFERASE"/>
    <property type="match status" value="1"/>
</dbReference>
<dbReference type="EC" id="2.4.1.68" evidence="3"/>
<evidence type="ECO:0000256" key="21">
    <source>
        <dbReference type="SAM" id="MobiDB-lite"/>
    </source>
</evidence>
<evidence type="ECO:0000313" key="26">
    <source>
        <dbReference type="Proteomes" id="UP001374579"/>
    </source>
</evidence>
<evidence type="ECO:0000256" key="3">
    <source>
        <dbReference type="ARBA" id="ARBA00012660"/>
    </source>
</evidence>
<dbReference type="FunFam" id="3.40.50.11350:FF:000001">
    <property type="entry name" value="Alpha-(1,6)-fucosyltransferase"/>
    <property type="match status" value="1"/>
</dbReference>
<evidence type="ECO:0000256" key="14">
    <source>
        <dbReference type="ARBA" id="ARBA00030434"/>
    </source>
</evidence>
<keyword evidence="22" id="KW-0732">Signal</keyword>
<feature type="domain" description="GT23" evidence="24">
    <location>
        <begin position="219"/>
        <end position="506"/>
    </location>
</feature>
<sequence>MKSWQLIGGLLVTWLMLMMYMSTNLMGSGEGPSSRVERQLRRAMEELELLHSQNVELQSLASELKQLQGTGAQGEIIQRLQSRLQKATEDLEKLSNKQLLGNDFKQNRPLISQSNGNQRLNLAREQARRKVENTATELWYYINARMKELAAASGTGTLNNMVRGMQSDLQGYQTVMTDDFGALREAGGDGELQRKESLRLGNLVQRRLEYLQNPKDCQRAKYVLCDLQKGCGFGCQLHHVTYCLVVAYATQRTLVLHSKGWRYASKGWDSVFMPLSNTCTEVSGSTVHWGVSKSQMDAAKVIQLPIVDSLHPRPDFMPLAIPEDLAPRLNTFHGDPPVWWIGQMVRYLMRPNSHLQEEISSSKQRMGFKGPIVGVHIRRTDKVGVEAAFHGLDEYMQHVDAYFNQREHRESIPQRRVYLATDDPSVLADAKRRYSKYEFISDNGISRSAALGSRYTDSSLRGIILDIHFLANTDYLVCTFSSQVCRVAYELMQTYHGDASAYFRSLDDVFYYGGQNAHNLRAVEPHKAKTKDDLSFDVGDLLGIAGNHWNGFSKGTHRKTSKSGLFPSYKVVNDIVAVKMPTYPEVKEEEEDAEGERVGIAVDYGHR</sequence>
<evidence type="ECO:0000256" key="16">
    <source>
        <dbReference type="ARBA" id="ARBA00032208"/>
    </source>
</evidence>
<dbReference type="SMART" id="SM00326">
    <property type="entry name" value="SH3"/>
    <property type="match status" value="1"/>
</dbReference>
<evidence type="ECO:0000259" key="24">
    <source>
        <dbReference type="PROSITE" id="PS51659"/>
    </source>
</evidence>
<feature type="region of interest" description="Disordered" evidence="21">
    <location>
        <begin position="587"/>
        <end position="607"/>
    </location>
</feature>
<evidence type="ECO:0000259" key="23">
    <source>
        <dbReference type="PROSITE" id="PS50002"/>
    </source>
</evidence>
<organism evidence="25 26">
    <name type="scientific">Littorina saxatilis</name>
    <dbReference type="NCBI Taxonomy" id="31220"/>
    <lineage>
        <taxon>Eukaryota</taxon>
        <taxon>Metazoa</taxon>
        <taxon>Spiralia</taxon>
        <taxon>Lophotrochozoa</taxon>
        <taxon>Mollusca</taxon>
        <taxon>Gastropoda</taxon>
        <taxon>Caenogastropoda</taxon>
        <taxon>Littorinimorpha</taxon>
        <taxon>Littorinoidea</taxon>
        <taxon>Littorinidae</taxon>
        <taxon>Littorina</taxon>
    </lineage>
</organism>
<dbReference type="GO" id="GO:0006487">
    <property type="term" value="P:protein N-linked glycosylation"/>
    <property type="evidence" value="ECO:0007669"/>
    <property type="project" value="TreeGrafter"/>
</dbReference>
<evidence type="ECO:0000256" key="15">
    <source>
        <dbReference type="ARBA" id="ARBA00030648"/>
    </source>
</evidence>
<dbReference type="InterPro" id="IPR001452">
    <property type="entry name" value="SH3_domain"/>
</dbReference>
<comment type="pathway">
    <text evidence="2">Protein modification; protein glycosylation.</text>
</comment>
<evidence type="ECO:0000256" key="17">
    <source>
        <dbReference type="ARBA" id="ARBA00093238"/>
    </source>
</evidence>
<evidence type="ECO:0000313" key="25">
    <source>
        <dbReference type="EMBL" id="KAK7104050.1"/>
    </source>
</evidence>
<feature type="domain" description="SH3" evidence="23">
    <location>
        <begin position="515"/>
        <end position="576"/>
    </location>
</feature>
<evidence type="ECO:0000256" key="10">
    <source>
        <dbReference type="ARBA" id="ARBA00022989"/>
    </source>
</evidence>
<dbReference type="Gene3D" id="3.40.50.11350">
    <property type="match status" value="1"/>
</dbReference>
<dbReference type="InterPro" id="IPR045573">
    <property type="entry name" value="Fut8_N_cat"/>
</dbReference>
<dbReference type="PROSITE" id="PS51659">
    <property type="entry name" value="GT23"/>
    <property type="match status" value="1"/>
</dbReference>
<dbReference type="FunFam" id="2.30.30.40:FF:000070">
    <property type="entry name" value="Alpha-(1,6)-fucosyltransferase"/>
    <property type="match status" value="1"/>
</dbReference>
<feature type="region of interest" description="Important for donor substrate binding" evidence="19">
    <location>
        <begin position="378"/>
        <end position="379"/>
    </location>
</feature>
<comment type="subcellular location">
    <subcellularLocation>
        <location evidence="1">Golgi apparatus</location>
        <location evidence="1">Golgi stack membrane</location>
        <topology evidence="1">Single-pass type II membrane protein</topology>
    </subcellularLocation>
</comment>
<evidence type="ECO:0000256" key="20">
    <source>
        <dbReference type="SAM" id="Coils"/>
    </source>
</evidence>
<accession>A0AAN9BIZ6</accession>
<evidence type="ECO:0000256" key="5">
    <source>
        <dbReference type="ARBA" id="ARBA00022443"/>
    </source>
</evidence>
<evidence type="ECO:0000256" key="9">
    <source>
        <dbReference type="ARBA" id="ARBA00022968"/>
    </source>
</evidence>
<dbReference type="InterPro" id="IPR027350">
    <property type="entry name" value="GT23_dom"/>
</dbReference>
<dbReference type="GO" id="GO:0008424">
    <property type="term" value="F:glycoprotein 6-alpha-L-fucosyltransferase activity"/>
    <property type="evidence" value="ECO:0007669"/>
    <property type="project" value="UniProtKB-EC"/>
</dbReference>
<feature type="signal peptide" evidence="22">
    <location>
        <begin position="1"/>
        <end position="27"/>
    </location>
</feature>
<evidence type="ECO:0000256" key="2">
    <source>
        <dbReference type="ARBA" id="ARBA00004922"/>
    </source>
</evidence>
<dbReference type="Proteomes" id="UP001374579">
    <property type="component" value="Unassembled WGS sequence"/>
</dbReference>
<evidence type="ECO:0000256" key="11">
    <source>
        <dbReference type="ARBA" id="ARBA00023034"/>
    </source>
</evidence>
<comment type="similarity">
    <text evidence="19">Belongs to the glycosyltransferase 23 family.</text>
</comment>
<dbReference type="CDD" id="cd11792">
    <property type="entry name" value="SH3_Fut8"/>
    <property type="match status" value="1"/>
</dbReference>
<protein>
    <recommendedName>
        <fullName evidence="4">Alpha-(1,6)-fucosyltransferase</fullName>
        <ecNumber evidence="3">2.4.1.68</ecNumber>
    </recommendedName>
    <alternativeName>
        <fullName evidence="14">GDP-L-Fuc:N-acetyl-beta-D-glucosaminide alpha1,6-fucosyltransferase</fullName>
    </alternativeName>
    <alternativeName>
        <fullName evidence="16">GDP-fucose--glycoprotein fucosyltransferase</fullName>
    </alternativeName>
    <alternativeName>
        <fullName evidence="15">Glycoprotein 6-alpha-L-fucosyltransferase</fullName>
    </alternativeName>
</protein>
<evidence type="ECO:0000256" key="19">
    <source>
        <dbReference type="PROSITE-ProRule" id="PRU00992"/>
    </source>
</evidence>
<dbReference type="InterPro" id="IPR035653">
    <property type="entry name" value="Fut8_SH3"/>
</dbReference>
<keyword evidence="5 18" id="KW-0728">SH3 domain</keyword>
<dbReference type="EMBL" id="JBAMIC010000008">
    <property type="protein sequence ID" value="KAK7104050.1"/>
    <property type="molecule type" value="Genomic_DNA"/>
</dbReference>
<dbReference type="SUPFAM" id="SSF50044">
    <property type="entry name" value="SH3-domain"/>
    <property type="match status" value="1"/>
</dbReference>
<keyword evidence="12" id="KW-0472">Membrane</keyword>
<evidence type="ECO:0000256" key="8">
    <source>
        <dbReference type="ARBA" id="ARBA00022692"/>
    </source>
</evidence>
<dbReference type="GO" id="GO:0032580">
    <property type="term" value="C:Golgi cisterna membrane"/>
    <property type="evidence" value="ECO:0007669"/>
    <property type="project" value="UniProtKB-SubCell"/>
</dbReference>
<comment type="catalytic activity">
    <reaction evidence="17">
        <text>N(4)-{beta-D-GlcNAc-(1-&gt;2)-alpha-D-Man-(1-&gt;3)-[beta-D-GlcNAc-(1-&gt;2)-alpha-D-Man-(1-&gt;6)]-beta-D-Man-(1-&gt;4)-beta-D-GlcNAc-(1-&gt;4)-beta-D-GlcNAc}-L-asparaginyl-[protein] + GDP-beta-L-fucose = an N(4)-{beta-D-GlcNAc-(1-&gt;2)-alpha-D-Man-(1-&gt;3)-[beta-D-GlcNAc-(1-&gt;2)-alpha-D-Man-(1-&gt;6)]-beta-D-Man-(1-&gt;4)-beta-D-GlcNAc-(1-&gt;4)-[alpha-L-Fuc-(1-&gt;6)]-beta-D-GlcNAc}-L-asparaginyl-[protein] + GDP + H(+)</text>
        <dbReference type="Rhea" id="RHEA:12985"/>
        <dbReference type="Rhea" id="RHEA-COMP:13526"/>
        <dbReference type="Rhea" id="RHEA-COMP:13532"/>
        <dbReference type="ChEBI" id="CHEBI:15378"/>
        <dbReference type="ChEBI" id="CHEBI:57273"/>
        <dbReference type="ChEBI" id="CHEBI:58189"/>
        <dbReference type="ChEBI" id="CHEBI:60651"/>
        <dbReference type="ChEBI" id="CHEBI:137207"/>
        <dbReference type="EC" id="2.4.1.68"/>
    </reaction>
</comment>
<keyword evidence="10" id="KW-1133">Transmembrane helix</keyword>
<dbReference type="Gene3D" id="1.10.287.1060">
    <property type="entry name" value="ESAT-6-like"/>
    <property type="match status" value="1"/>
</dbReference>
<feature type="chain" id="PRO_5042860365" description="Alpha-(1,6)-fucosyltransferase" evidence="22">
    <location>
        <begin position="28"/>
        <end position="607"/>
    </location>
</feature>
<evidence type="ECO:0000256" key="18">
    <source>
        <dbReference type="PROSITE-ProRule" id="PRU00192"/>
    </source>
</evidence>
<dbReference type="Pfam" id="PF14604">
    <property type="entry name" value="SH3_9"/>
    <property type="match status" value="1"/>
</dbReference>
<keyword evidence="7 19" id="KW-0808">Transferase</keyword>
<dbReference type="Pfam" id="PF19745">
    <property type="entry name" value="FUT8_N_cat"/>
    <property type="match status" value="1"/>
</dbReference>
<comment type="caution">
    <text evidence="25">The sequence shown here is derived from an EMBL/GenBank/DDBJ whole genome shotgun (WGS) entry which is preliminary data.</text>
</comment>
<keyword evidence="6 19" id="KW-0328">Glycosyltransferase</keyword>
<keyword evidence="20" id="KW-0175">Coiled coil</keyword>
<evidence type="ECO:0000256" key="4">
    <source>
        <dbReference type="ARBA" id="ARBA00018201"/>
    </source>
</evidence>
<proteinExistence type="inferred from homology"/>
<dbReference type="CDD" id="cd11300">
    <property type="entry name" value="Fut8_like"/>
    <property type="match status" value="1"/>
</dbReference>